<evidence type="ECO:0000313" key="2">
    <source>
        <dbReference type="EMBL" id="HHP92084.1"/>
    </source>
</evidence>
<dbReference type="InterPro" id="IPR007404">
    <property type="entry name" value="YdjM-like"/>
</dbReference>
<reference evidence="2" key="1">
    <citation type="journal article" date="2020" name="mSystems">
        <title>Genome- and Community-Level Interaction Insights into Carbon Utilization and Element Cycling Functions of Hydrothermarchaeota in Hydrothermal Sediment.</title>
        <authorList>
            <person name="Zhou Z."/>
            <person name="Liu Y."/>
            <person name="Xu W."/>
            <person name="Pan J."/>
            <person name="Luo Z.H."/>
            <person name="Li M."/>
        </authorList>
    </citation>
    <scope>NUCLEOTIDE SEQUENCE [LARGE SCALE GENOMIC DNA]</scope>
    <source>
        <strain evidence="2">SpSt-1109</strain>
    </source>
</reference>
<comment type="caution">
    <text evidence="2">The sequence shown here is derived from an EMBL/GenBank/DDBJ whole genome shotgun (WGS) entry which is preliminary data.</text>
</comment>
<protein>
    <recommendedName>
        <fullName evidence="3">Metal-dependent hydrolase</fullName>
    </recommendedName>
</protein>
<dbReference type="AlphaFoldDB" id="A0A7J3YU45"/>
<gene>
    <name evidence="2" type="ORF">ENM70_00425</name>
</gene>
<sequence length="172" mass="18736">MPDLLAHYLVSYLIARTIVEPRYALIIAFVGVVADVDALLRVHRWVTHSIPVTLLASAPLLVLAYRQGRGYLRVVVLALLLYILHIVLDVFTGLTPILWPLVPAVGVELEINGVSSINGVMVAPSVEVIVKPANFTQKEIVEGPIVSETGLVLAVVTAVLLMVDYVGRRLKL</sequence>
<feature type="transmembrane region" description="Helical" evidence="1">
    <location>
        <begin position="145"/>
        <end position="166"/>
    </location>
</feature>
<evidence type="ECO:0000256" key="1">
    <source>
        <dbReference type="SAM" id="Phobius"/>
    </source>
</evidence>
<keyword evidence="1" id="KW-0812">Transmembrane</keyword>
<organism evidence="2">
    <name type="scientific">Ignisphaera aggregans</name>
    <dbReference type="NCBI Taxonomy" id="334771"/>
    <lineage>
        <taxon>Archaea</taxon>
        <taxon>Thermoproteota</taxon>
        <taxon>Thermoprotei</taxon>
        <taxon>Desulfurococcales</taxon>
        <taxon>Desulfurococcaceae</taxon>
        <taxon>Ignisphaera</taxon>
    </lineage>
</organism>
<accession>A0A7J3YU45</accession>
<dbReference type="EMBL" id="DRYU01000006">
    <property type="protein sequence ID" value="HHP92084.1"/>
    <property type="molecule type" value="Genomic_DNA"/>
</dbReference>
<feature type="transmembrane region" description="Helical" evidence="1">
    <location>
        <begin position="77"/>
        <end position="99"/>
    </location>
</feature>
<evidence type="ECO:0008006" key="3">
    <source>
        <dbReference type="Google" id="ProtNLM"/>
    </source>
</evidence>
<feature type="transmembrane region" description="Helical" evidence="1">
    <location>
        <begin position="23"/>
        <end position="40"/>
    </location>
</feature>
<proteinExistence type="predicted"/>
<feature type="transmembrane region" description="Helical" evidence="1">
    <location>
        <begin position="46"/>
        <end position="65"/>
    </location>
</feature>
<name>A0A7J3YU45_9CREN</name>
<keyword evidence="1" id="KW-0472">Membrane</keyword>
<keyword evidence="1" id="KW-1133">Transmembrane helix</keyword>
<dbReference type="Pfam" id="PF04307">
    <property type="entry name" value="YdjM"/>
    <property type="match status" value="1"/>
</dbReference>